<dbReference type="InterPro" id="IPR035272">
    <property type="entry name" value="DUF5351"/>
</dbReference>
<accession>A0ABR9QG10</accession>
<evidence type="ECO:0000313" key="2">
    <source>
        <dbReference type="Proteomes" id="UP001516662"/>
    </source>
</evidence>
<dbReference type="InterPro" id="IPR036410">
    <property type="entry name" value="HSP_DnaJ_Cys-rich_dom_sf"/>
</dbReference>
<organism evidence="1 2">
    <name type="scientific">Litchfieldia luteola</name>
    <dbReference type="NCBI Taxonomy" id="682179"/>
    <lineage>
        <taxon>Bacteria</taxon>
        <taxon>Bacillati</taxon>
        <taxon>Bacillota</taxon>
        <taxon>Bacilli</taxon>
        <taxon>Bacillales</taxon>
        <taxon>Bacillaceae</taxon>
        <taxon>Litchfieldia</taxon>
    </lineage>
</organism>
<reference evidence="1 2" key="1">
    <citation type="submission" date="2020-10" db="EMBL/GenBank/DDBJ databases">
        <title>Bacillus sp. HD4P25, an endophyte from a halophyte.</title>
        <authorList>
            <person name="Sun J.-Q."/>
        </authorList>
    </citation>
    <scope>NUCLEOTIDE SEQUENCE [LARGE SCALE GENOMIC DNA]</scope>
    <source>
        <strain evidence="1 2">YIM 93174</strain>
    </source>
</reference>
<name>A0ABR9QG10_9BACI</name>
<protein>
    <recommendedName>
        <fullName evidence="3">YuiA family protein</fullName>
    </recommendedName>
</protein>
<evidence type="ECO:0008006" key="3">
    <source>
        <dbReference type="Google" id="ProtNLM"/>
    </source>
</evidence>
<dbReference type="Proteomes" id="UP001516662">
    <property type="component" value="Unassembled WGS sequence"/>
</dbReference>
<proteinExistence type="predicted"/>
<dbReference type="Pfam" id="PF17302">
    <property type="entry name" value="DUF5351"/>
    <property type="match status" value="1"/>
</dbReference>
<evidence type="ECO:0000313" key="1">
    <source>
        <dbReference type="EMBL" id="MBE4907427.1"/>
    </source>
</evidence>
<comment type="caution">
    <text evidence="1">The sequence shown here is derived from an EMBL/GenBank/DDBJ whole genome shotgun (WGS) entry which is preliminary data.</text>
</comment>
<sequence length="39" mass="4138">MKSQQTERVECVYCSGKGYFQLVLGGSETCTSCGGSGKK</sequence>
<dbReference type="SUPFAM" id="SSF57938">
    <property type="entry name" value="DnaJ/Hsp40 cysteine-rich domain"/>
    <property type="match status" value="1"/>
</dbReference>
<dbReference type="EMBL" id="JADCLJ010000009">
    <property type="protein sequence ID" value="MBE4907427.1"/>
    <property type="molecule type" value="Genomic_DNA"/>
</dbReference>
<keyword evidence="2" id="KW-1185">Reference proteome</keyword>
<dbReference type="RefSeq" id="WP_193534907.1">
    <property type="nucleotide sequence ID" value="NZ_JADCLJ010000009.1"/>
</dbReference>
<gene>
    <name evidence="1" type="ORF">IMZ08_05035</name>
</gene>